<sequence length="245" mass="27004">MPTNNSKNIRIILNAIVLFILITPVTIYALTINIDGNESDWMPSNWICPGGTGCSITGMSDNSVWLCCDQYPNPTKCQLMWKDRSGDTPAVIDIIYVRFYANSSGLYIYMVARNPFQHQNNIVVQFCGTTITINIGNPPATVTFITIRRSKDDYALEMKIPLAVAQSGSCVFGIGLSQSGNTENPRIITEARTITTVNLYVSGGYVVGGFYDSIPIPVPEPWYISMVVLISISITLLVALKKFNI</sequence>
<evidence type="ECO:0000313" key="2">
    <source>
        <dbReference type="EMBL" id="HGQ36288.1"/>
    </source>
</evidence>
<feature type="transmembrane region" description="Helical" evidence="1">
    <location>
        <begin position="12"/>
        <end position="30"/>
    </location>
</feature>
<comment type="caution">
    <text evidence="2">The sequence shown here is derived from an EMBL/GenBank/DDBJ whole genome shotgun (WGS) entry which is preliminary data.</text>
</comment>
<keyword evidence="1" id="KW-0812">Transmembrane</keyword>
<proteinExistence type="predicted"/>
<gene>
    <name evidence="2" type="ORF">ENU41_06395</name>
</gene>
<dbReference type="EMBL" id="DTCK01000040">
    <property type="protein sequence ID" value="HGQ36288.1"/>
    <property type="molecule type" value="Genomic_DNA"/>
</dbReference>
<reference evidence="2" key="1">
    <citation type="journal article" date="2020" name="mSystems">
        <title>Genome- and Community-Level Interaction Insights into Carbon Utilization and Element Cycling Functions of Hydrothermarchaeota in Hydrothermal Sediment.</title>
        <authorList>
            <person name="Zhou Z."/>
            <person name="Liu Y."/>
            <person name="Xu W."/>
            <person name="Pan J."/>
            <person name="Luo Z.H."/>
            <person name="Li M."/>
        </authorList>
    </citation>
    <scope>NUCLEOTIDE SEQUENCE</scope>
    <source>
        <strain evidence="2">SpSt-667</strain>
    </source>
</reference>
<keyword evidence="1" id="KW-1133">Transmembrane helix</keyword>
<accession>A0A832CRB0</accession>
<protein>
    <submittedName>
        <fullName evidence="2">Uncharacterized protein</fullName>
    </submittedName>
</protein>
<evidence type="ECO:0000256" key="1">
    <source>
        <dbReference type="SAM" id="Phobius"/>
    </source>
</evidence>
<organism evidence="2">
    <name type="scientific">Ignisphaera aggregans</name>
    <dbReference type="NCBI Taxonomy" id="334771"/>
    <lineage>
        <taxon>Archaea</taxon>
        <taxon>Thermoproteota</taxon>
        <taxon>Thermoprotei</taxon>
        <taxon>Desulfurococcales</taxon>
        <taxon>Desulfurococcaceae</taxon>
        <taxon>Ignisphaera</taxon>
    </lineage>
</organism>
<dbReference type="AlphaFoldDB" id="A0A832CRB0"/>
<name>A0A832CRB0_9CREN</name>
<keyword evidence="1" id="KW-0472">Membrane</keyword>
<feature type="transmembrane region" description="Helical" evidence="1">
    <location>
        <begin position="222"/>
        <end position="240"/>
    </location>
</feature>